<protein>
    <submittedName>
        <fullName evidence="2">Capsid protein</fullName>
    </submittedName>
</protein>
<name>A0A8K1HHM7_9VIRU</name>
<dbReference type="EMBL" id="MZ556168">
    <property type="protein sequence ID" value="UBJ26200.1"/>
    <property type="molecule type" value="Genomic_DNA"/>
</dbReference>
<sequence>MPLARRSRRFRPRIYARRSTRYGRRPRRYIAKAPRYRRKTATRKRILNVSSRKKRDTMIAFRGTAATDDGVGPSILTNGLLGQPYMFAWVATARDLDLGTGTPALSNINDDASRTATRTFWRGVKENVVLNTNSGHGWKWRRICFTYKSDSLMLLEESRSWLNLWRETTSNGFVRFTAKVLGLGTDASSEVVGQNIINVLFKGVGGVDWRSLINAPTDKDRVTIKYDKIRLIQGGNESAHARTHKIWHGMNKTLIYDDDEDGGGKTASYLSSPSNKSMGDYYIIDIIEPNIGGVEGDTLYFEPQATAYWHER</sequence>
<evidence type="ECO:0000313" key="1">
    <source>
        <dbReference type="EMBL" id="UBJ26190.1"/>
    </source>
</evidence>
<accession>A0A8K1HHM7</accession>
<dbReference type="EMBL" id="MZ556129">
    <property type="protein sequence ID" value="UBJ26190.1"/>
    <property type="molecule type" value="Genomic_DNA"/>
</dbReference>
<organism evidence="2">
    <name type="scientific">Red panda feces-associated genomovirus</name>
    <dbReference type="NCBI Taxonomy" id="2863991"/>
    <lineage>
        <taxon>Viruses</taxon>
        <taxon>Monodnaviria</taxon>
        <taxon>Shotokuvirae</taxon>
        <taxon>Cressdnaviricota</taxon>
        <taxon>Repensiviricetes</taxon>
        <taxon>Geplafuvirales</taxon>
        <taxon>Genomoviridae</taxon>
    </lineage>
</organism>
<evidence type="ECO:0000313" key="3">
    <source>
        <dbReference type="EMBL" id="UBJ26208.1"/>
    </source>
</evidence>
<dbReference type="EMBL" id="MZ556207">
    <property type="protein sequence ID" value="UBJ26208.1"/>
    <property type="molecule type" value="Genomic_DNA"/>
</dbReference>
<proteinExistence type="predicted"/>
<reference evidence="2" key="1">
    <citation type="submission" date="2021-07" db="EMBL/GenBank/DDBJ databases">
        <title>Communication and adaptive evolution of viruses within giant pandas and their associated organisms in a local ecological environment.</title>
        <authorList>
            <person name="Zhao M."/>
            <person name="Liu S."/>
            <person name="Zhang W."/>
        </authorList>
    </citation>
    <scope>NUCLEOTIDE SEQUENCE</scope>
    <source>
        <strain evidence="1">AliP01geno05-2015</strain>
        <strain evidence="3">Rpf096geno01-8</strain>
        <strain evidence="2">Rpf279geno04-12</strain>
    </source>
</reference>
<evidence type="ECO:0000313" key="2">
    <source>
        <dbReference type="EMBL" id="UBJ26200.1"/>
    </source>
</evidence>